<evidence type="ECO:0000259" key="7">
    <source>
        <dbReference type="Pfam" id="PF06305"/>
    </source>
</evidence>
<protein>
    <submittedName>
        <fullName evidence="8">Membrane protein</fullName>
    </submittedName>
</protein>
<dbReference type="InterPro" id="IPR010445">
    <property type="entry name" value="LapA_dom"/>
</dbReference>
<accession>A0ABT1G7K1</accession>
<evidence type="ECO:0000313" key="9">
    <source>
        <dbReference type="Proteomes" id="UP001523550"/>
    </source>
</evidence>
<keyword evidence="1" id="KW-1003">Cell membrane</keyword>
<evidence type="ECO:0000256" key="5">
    <source>
        <dbReference type="SAM" id="Coils"/>
    </source>
</evidence>
<dbReference type="Proteomes" id="UP001523550">
    <property type="component" value="Unassembled WGS sequence"/>
</dbReference>
<feature type="transmembrane region" description="Helical" evidence="6">
    <location>
        <begin position="41"/>
        <end position="67"/>
    </location>
</feature>
<evidence type="ECO:0000256" key="1">
    <source>
        <dbReference type="ARBA" id="ARBA00022475"/>
    </source>
</evidence>
<keyword evidence="4 6" id="KW-0472">Membrane</keyword>
<evidence type="ECO:0000256" key="4">
    <source>
        <dbReference type="ARBA" id="ARBA00023136"/>
    </source>
</evidence>
<keyword evidence="2 6" id="KW-0812">Transmembrane</keyword>
<proteinExistence type="predicted"/>
<keyword evidence="3 6" id="KW-1133">Transmembrane helix</keyword>
<dbReference type="EMBL" id="JALJYF010000001">
    <property type="protein sequence ID" value="MCP1726925.1"/>
    <property type="molecule type" value="Genomic_DNA"/>
</dbReference>
<gene>
    <name evidence="8" type="ORF">J2T60_000890</name>
</gene>
<evidence type="ECO:0000256" key="6">
    <source>
        <dbReference type="SAM" id="Phobius"/>
    </source>
</evidence>
<reference evidence="8 9" key="1">
    <citation type="submission" date="2022-03" db="EMBL/GenBank/DDBJ databases">
        <title>Genomic Encyclopedia of Type Strains, Phase III (KMG-III): the genomes of soil and plant-associated and newly described type strains.</title>
        <authorList>
            <person name="Whitman W."/>
        </authorList>
    </citation>
    <scope>NUCLEOTIDE SEQUENCE [LARGE SCALE GENOMIC DNA]</scope>
    <source>
        <strain evidence="8 9">BSker1</strain>
    </source>
</reference>
<evidence type="ECO:0000256" key="2">
    <source>
        <dbReference type="ARBA" id="ARBA00022692"/>
    </source>
</evidence>
<comment type="caution">
    <text evidence="8">The sequence shown here is derived from an EMBL/GenBank/DDBJ whole genome shotgun (WGS) entry which is preliminary data.</text>
</comment>
<keyword evidence="5" id="KW-0175">Coiled coil</keyword>
<feature type="coiled-coil region" evidence="5">
    <location>
        <begin position="64"/>
        <end position="91"/>
    </location>
</feature>
<dbReference type="Pfam" id="PF06305">
    <property type="entry name" value="LapA_dom"/>
    <property type="match status" value="1"/>
</dbReference>
<organism evidence="8 9">
    <name type="scientific">Natronospira proteinivora</name>
    <dbReference type="NCBI Taxonomy" id="1807133"/>
    <lineage>
        <taxon>Bacteria</taxon>
        <taxon>Pseudomonadati</taxon>
        <taxon>Pseudomonadota</taxon>
        <taxon>Gammaproteobacteria</taxon>
        <taxon>Natronospirales</taxon>
        <taxon>Natronospiraceae</taxon>
        <taxon>Natronospira</taxon>
    </lineage>
</organism>
<feature type="domain" description="Lipopolysaccharide assembly protein A" evidence="7">
    <location>
        <begin position="24"/>
        <end position="85"/>
    </location>
</feature>
<evidence type="ECO:0000313" key="8">
    <source>
        <dbReference type="EMBL" id="MCP1726925.1"/>
    </source>
</evidence>
<sequence>MMRYIRFAVLVLFLLAAIILTWVNTTSVELNYLLGAVEVPLPVAIWGAICIGAILGLLASLGAYFRLRKENARLKRSVKLAETEVTNLRNLPIKDGR</sequence>
<evidence type="ECO:0000256" key="3">
    <source>
        <dbReference type="ARBA" id="ARBA00022989"/>
    </source>
</evidence>
<name>A0ABT1G7K1_9GAMM</name>
<keyword evidence="9" id="KW-1185">Reference proteome</keyword>
<dbReference type="RefSeq" id="WP_253445983.1">
    <property type="nucleotide sequence ID" value="NZ_JALJYF010000001.1"/>
</dbReference>